<feature type="transmembrane region" description="Helical" evidence="5">
    <location>
        <begin position="6"/>
        <end position="25"/>
    </location>
</feature>
<feature type="domain" description="NfeD integral membrane" evidence="7">
    <location>
        <begin position="7"/>
        <end position="71"/>
    </location>
</feature>
<dbReference type="InterPro" id="IPR012340">
    <property type="entry name" value="NA-bd_OB-fold"/>
</dbReference>
<dbReference type="InterPro" id="IPR052165">
    <property type="entry name" value="Membrane_assoc_protease"/>
</dbReference>
<organism evidence="8 9">
    <name type="scientific">Thermoflexibacter ruber</name>
    <dbReference type="NCBI Taxonomy" id="1003"/>
    <lineage>
        <taxon>Bacteria</taxon>
        <taxon>Pseudomonadati</taxon>
        <taxon>Bacteroidota</taxon>
        <taxon>Cytophagia</taxon>
        <taxon>Cytophagales</taxon>
        <taxon>Thermoflexibacteraceae</taxon>
        <taxon>Thermoflexibacter</taxon>
    </lineage>
</organism>
<dbReference type="PANTHER" id="PTHR33507">
    <property type="entry name" value="INNER MEMBRANE PROTEIN YBBJ"/>
    <property type="match status" value="1"/>
</dbReference>
<gene>
    <name evidence="8" type="ORF">SAMN04488541_1001207</name>
</gene>
<feature type="domain" description="NfeD-like C-terminal" evidence="6">
    <location>
        <begin position="104"/>
        <end position="154"/>
    </location>
</feature>
<comment type="subcellular location">
    <subcellularLocation>
        <location evidence="1">Membrane</location>
        <topology evidence="1">Multi-pass membrane protein</topology>
    </subcellularLocation>
</comment>
<dbReference type="AlphaFoldDB" id="A0A1I2AMV5"/>
<dbReference type="STRING" id="1003.SAMN04488541_1001207"/>
<reference evidence="8 9" key="1">
    <citation type="submission" date="2016-10" db="EMBL/GenBank/DDBJ databases">
        <authorList>
            <person name="de Groot N.N."/>
        </authorList>
    </citation>
    <scope>NUCLEOTIDE SEQUENCE [LARGE SCALE GENOMIC DNA]</scope>
    <source>
        <strain>GEY</strain>
        <strain evidence="9">DSM 9560</strain>
    </source>
</reference>
<dbReference type="RefSeq" id="WP_091538456.1">
    <property type="nucleotide sequence ID" value="NZ_FONY01000001.1"/>
</dbReference>
<accession>A0A1I2AMV5</accession>
<feature type="transmembrane region" description="Helical" evidence="5">
    <location>
        <begin position="32"/>
        <end position="50"/>
    </location>
</feature>
<proteinExistence type="predicted"/>
<dbReference type="PANTHER" id="PTHR33507:SF3">
    <property type="entry name" value="INNER MEMBRANE PROTEIN YBBJ"/>
    <property type="match status" value="1"/>
</dbReference>
<evidence type="ECO:0000256" key="4">
    <source>
        <dbReference type="ARBA" id="ARBA00023136"/>
    </source>
</evidence>
<evidence type="ECO:0000313" key="8">
    <source>
        <dbReference type="EMBL" id="SFE44333.1"/>
    </source>
</evidence>
<evidence type="ECO:0000259" key="6">
    <source>
        <dbReference type="Pfam" id="PF01957"/>
    </source>
</evidence>
<sequence length="161" mass="17516">MLDWLTIIFLLLLGLIFLVGEVFFLPGVTIMGIIGAIFSGAGIYLSYSYFGSEVGNIVLMLTVIANAGAFFYSLKSGVWQKFALKKSIKSKVNEDDPIYILNEGDVGTAKTTLRPVGDAEISGARFEVTSSKGLIDVGKPIKVVKIEGRKIFVEEIKSLEN</sequence>
<dbReference type="GO" id="GO:0005886">
    <property type="term" value="C:plasma membrane"/>
    <property type="evidence" value="ECO:0007669"/>
    <property type="project" value="TreeGrafter"/>
</dbReference>
<keyword evidence="3 5" id="KW-1133">Transmembrane helix</keyword>
<protein>
    <submittedName>
        <fullName evidence="8">NfeD-like C-terminal, partner-binding</fullName>
    </submittedName>
</protein>
<dbReference type="InterPro" id="IPR056739">
    <property type="entry name" value="NfeD_membrane"/>
</dbReference>
<evidence type="ECO:0000313" key="9">
    <source>
        <dbReference type="Proteomes" id="UP000199513"/>
    </source>
</evidence>
<dbReference type="OrthoDB" id="1120520at2"/>
<dbReference type="InterPro" id="IPR002810">
    <property type="entry name" value="NfeD-like_C"/>
</dbReference>
<evidence type="ECO:0000256" key="3">
    <source>
        <dbReference type="ARBA" id="ARBA00022989"/>
    </source>
</evidence>
<keyword evidence="9" id="KW-1185">Reference proteome</keyword>
<dbReference type="Pfam" id="PF24961">
    <property type="entry name" value="NfeD_membrane"/>
    <property type="match status" value="1"/>
</dbReference>
<evidence type="ECO:0000256" key="5">
    <source>
        <dbReference type="SAM" id="Phobius"/>
    </source>
</evidence>
<keyword evidence="4 5" id="KW-0472">Membrane</keyword>
<dbReference type="EMBL" id="FONY01000001">
    <property type="protein sequence ID" value="SFE44333.1"/>
    <property type="molecule type" value="Genomic_DNA"/>
</dbReference>
<evidence type="ECO:0000259" key="7">
    <source>
        <dbReference type="Pfam" id="PF24961"/>
    </source>
</evidence>
<feature type="transmembrane region" description="Helical" evidence="5">
    <location>
        <begin position="56"/>
        <end position="74"/>
    </location>
</feature>
<keyword evidence="2 5" id="KW-0812">Transmembrane</keyword>
<evidence type="ECO:0000256" key="2">
    <source>
        <dbReference type="ARBA" id="ARBA00022692"/>
    </source>
</evidence>
<name>A0A1I2AMV5_9BACT</name>
<evidence type="ECO:0000256" key="1">
    <source>
        <dbReference type="ARBA" id="ARBA00004141"/>
    </source>
</evidence>
<dbReference type="Pfam" id="PF01957">
    <property type="entry name" value="NfeD"/>
    <property type="match status" value="1"/>
</dbReference>
<dbReference type="Proteomes" id="UP000199513">
    <property type="component" value="Unassembled WGS sequence"/>
</dbReference>
<dbReference type="Gene3D" id="2.40.50.140">
    <property type="entry name" value="Nucleic acid-binding proteins"/>
    <property type="match status" value="1"/>
</dbReference>